<name>F9VWG3_9ACTN</name>
<protein>
    <submittedName>
        <fullName evidence="1">Uncharacterized protein</fullName>
    </submittedName>
</protein>
<dbReference type="EMBL" id="BACI01000061">
    <property type="protein sequence ID" value="GAA12952.1"/>
    <property type="molecule type" value="Genomic_DNA"/>
</dbReference>
<gene>
    <name evidence="1" type="ORF">GOALK_061_00080</name>
</gene>
<comment type="caution">
    <text evidence="1">The sequence shown here is derived from an EMBL/GenBank/DDBJ whole genome shotgun (WGS) entry which is preliminary data.</text>
</comment>
<accession>F9VWG3</accession>
<proteinExistence type="predicted"/>
<reference evidence="1 2" key="1">
    <citation type="submission" date="2011-05" db="EMBL/GenBank/DDBJ databases">
        <title>Whole genome shotgun sequence of Gordonia alkanivorans NBRC 16433.</title>
        <authorList>
            <person name="Hosoyama A."/>
            <person name="Nakamura S."/>
            <person name="Takarada H."/>
            <person name="Tsuchikane K."/>
            <person name="Yamazaki S."/>
            <person name="Fujita N."/>
        </authorList>
    </citation>
    <scope>NUCLEOTIDE SEQUENCE [LARGE SCALE GENOMIC DNA]</scope>
    <source>
        <strain evidence="1 2">NBRC 16433</strain>
    </source>
</reference>
<dbReference type="Proteomes" id="UP000003558">
    <property type="component" value="Unassembled WGS sequence"/>
</dbReference>
<dbReference type="STRING" id="1027371.GOALK_061_00080"/>
<sequence>MATGLGLGGHNRLAAPSMARPQSVQVAGTYLNGLEFADWVGFRRTVWFRLHNGRDQMAESPRHATLFGEGGAPSGRASVRGTCDDTVLGRLVIA</sequence>
<dbReference type="AlphaFoldDB" id="F9VWG3"/>
<evidence type="ECO:0000313" key="2">
    <source>
        <dbReference type="Proteomes" id="UP000003558"/>
    </source>
</evidence>
<organism evidence="1 2">
    <name type="scientific">Gordonia alkanivorans NBRC 16433</name>
    <dbReference type="NCBI Taxonomy" id="1027371"/>
    <lineage>
        <taxon>Bacteria</taxon>
        <taxon>Bacillati</taxon>
        <taxon>Actinomycetota</taxon>
        <taxon>Actinomycetes</taxon>
        <taxon>Mycobacteriales</taxon>
        <taxon>Gordoniaceae</taxon>
        <taxon>Gordonia</taxon>
    </lineage>
</organism>
<evidence type="ECO:0000313" key="1">
    <source>
        <dbReference type="EMBL" id="GAA12952.1"/>
    </source>
</evidence>